<dbReference type="InterPro" id="IPR044925">
    <property type="entry name" value="His-Me_finger_sf"/>
</dbReference>
<comment type="caution">
    <text evidence="2">The sequence shown here is derived from an EMBL/GenBank/DDBJ whole genome shotgun (WGS) entry which is preliminary data.</text>
</comment>
<dbReference type="SUPFAM" id="SSF64496">
    <property type="entry name" value="DNA-binding domain of intron-encoded endonucleases"/>
    <property type="match status" value="2"/>
</dbReference>
<dbReference type="Pfam" id="PF07463">
    <property type="entry name" value="NUMOD4"/>
    <property type="match status" value="1"/>
</dbReference>
<dbReference type="InterPro" id="IPR036388">
    <property type="entry name" value="WH-like_DNA-bd_sf"/>
</dbReference>
<name>A0A016ASI1_BACFG</name>
<dbReference type="SUPFAM" id="SSF54060">
    <property type="entry name" value="His-Me finger endonucleases"/>
    <property type="match status" value="1"/>
</dbReference>
<evidence type="ECO:0000259" key="1">
    <source>
        <dbReference type="SMART" id="SM00507"/>
    </source>
</evidence>
<dbReference type="Pfam" id="PF13392">
    <property type="entry name" value="HNH_3"/>
    <property type="match status" value="1"/>
</dbReference>
<sequence>MMENDGEIWKDIVGYEGRYQVSNYGRIKSLDINLHKRDGKIEFRKGKILKASLSAFGYPQYCFSSSFGKRKLMRIHRVVAETFIPNPDKKPFIDHINRIKTDNNVNNLRWCTGKENMNNPLTREWLKNCRPSFHHSEEVKKKIGLLNKGRIFKESTREKLRIRGFPVMQFTISGDFIMEYKSPYYAQSETGALRTHIVACCNGKRKTAGGYRWVYKKNYKGKDLPKLANKKRIYKTGYKQTKQAIINMRKSKEKYRKAVLVFSLDGSFLSEYPSIIEAGNATGTNFGSICNCCRGRIGQSNGYRFKYKDI</sequence>
<dbReference type="EMBL" id="JGDJ01000060">
    <property type="protein sequence ID" value="EXZ31246.1"/>
    <property type="molecule type" value="Genomic_DNA"/>
</dbReference>
<dbReference type="SMART" id="SM00497">
    <property type="entry name" value="IENR1"/>
    <property type="match status" value="2"/>
</dbReference>
<accession>A0A016ASI1</accession>
<organism evidence="2 3">
    <name type="scientific">Bacteroides fragilis str. S36L11</name>
    <dbReference type="NCBI Taxonomy" id="1339327"/>
    <lineage>
        <taxon>Bacteria</taxon>
        <taxon>Pseudomonadati</taxon>
        <taxon>Bacteroidota</taxon>
        <taxon>Bacteroidia</taxon>
        <taxon>Bacteroidales</taxon>
        <taxon>Bacteroidaceae</taxon>
        <taxon>Bacteroides</taxon>
    </lineage>
</organism>
<dbReference type="PATRIC" id="fig|1339327.3.peg.261"/>
<dbReference type="InterPro" id="IPR010902">
    <property type="entry name" value="NUMOD4"/>
</dbReference>
<dbReference type="SMART" id="SM00507">
    <property type="entry name" value="HNHc"/>
    <property type="match status" value="1"/>
</dbReference>
<reference evidence="2 3" key="1">
    <citation type="submission" date="2014-02" db="EMBL/GenBank/DDBJ databases">
        <authorList>
            <person name="Sears C."/>
            <person name="Carroll K."/>
            <person name="Sack B.R."/>
            <person name="Qadri F."/>
            <person name="Myers L.L."/>
            <person name="Chung G.-T."/>
            <person name="Escheverria P."/>
            <person name="Fraser C.M."/>
            <person name="Sadzewicz L."/>
            <person name="Shefchek K.A."/>
            <person name="Tallon L."/>
            <person name="Das S.P."/>
            <person name="Daugherty S."/>
            <person name="Mongodin E.F."/>
        </authorList>
    </citation>
    <scope>NUCLEOTIDE SEQUENCE [LARGE SCALE GENOMIC DNA]</scope>
    <source>
        <strain evidence="2 3">S36L11</strain>
    </source>
</reference>
<dbReference type="GO" id="GO:0016788">
    <property type="term" value="F:hydrolase activity, acting on ester bonds"/>
    <property type="evidence" value="ECO:0007669"/>
    <property type="project" value="InterPro"/>
</dbReference>
<dbReference type="Gene3D" id="3.90.75.20">
    <property type="match status" value="1"/>
</dbReference>
<evidence type="ECO:0000313" key="2">
    <source>
        <dbReference type="EMBL" id="EXZ31246.1"/>
    </source>
</evidence>
<proteinExistence type="predicted"/>
<dbReference type="InterPro" id="IPR003615">
    <property type="entry name" value="HNH_nuc"/>
</dbReference>
<dbReference type="AlphaFoldDB" id="A0A016ASI1"/>
<feature type="domain" description="HNH nuclease" evidence="1">
    <location>
        <begin position="69"/>
        <end position="117"/>
    </location>
</feature>
<dbReference type="InterPro" id="IPR003647">
    <property type="entry name" value="Intron_nuc_1_rpt"/>
</dbReference>
<evidence type="ECO:0000313" key="3">
    <source>
        <dbReference type="Proteomes" id="UP000022082"/>
    </source>
</evidence>
<dbReference type="Proteomes" id="UP000022082">
    <property type="component" value="Unassembled WGS sequence"/>
</dbReference>
<dbReference type="RefSeq" id="WP_050427450.1">
    <property type="nucleotide sequence ID" value="NZ_JGDJ01000060.1"/>
</dbReference>
<gene>
    <name evidence="2" type="ORF">M136_4997</name>
</gene>
<dbReference type="Gene3D" id="1.10.10.10">
    <property type="entry name" value="Winged helix-like DNA-binding domain superfamily/Winged helix DNA-binding domain"/>
    <property type="match status" value="2"/>
</dbReference>
<protein>
    <submittedName>
        <fullName evidence="2">NUMOD4 motif family protein</fullName>
    </submittedName>
</protein>